<gene>
    <name evidence="1" type="ORF">GCM10011614_16880</name>
</gene>
<protein>
    <submittedName>
        <fullName evidence="1">Uncharacterized protein</fullName>
    </submittedName>
</protein>
<keyword evidence="2" id="KW-1185">Reference proteome</keyword>
<accession>A0A918PF72</accession>
<evidence type="ECO:0000313" key="1">
    <source>
        <dbReference type="EMBL" id="GGZ02438.1"/>
    </source>
</evidence>
<dbReference type="EMBL" id="BMZA01000004">
    <property type="protein sequence ID" value="GGZ02438.1"/>
    <property type="molecule type" value="Genomic_DNA"/>
</dbReference>
<dbReference type="AlphaFoldDB" id="A0A918PF72"/>
<proteinExistence type="predicted"/>
<sequence length="133" mass="14398">MTTVTYLDASALPEGEYAIVEALGHRTLVGRVAEVERFGTKMLQVEPLFDSVMLGPVLLGGGSIYQFTPCDPATAWARRPKQTYQLPASVAATVPVIALPDNSELPSFLAEVIEVEPEHATGCDCDDCGYRWP</sequence>
<comment type="caution">
    <text evidence="1">The sequence shown here is derived from an EMBL/GenBank/DDBJ whole genome shotgun (WGS) entry which is preliminary data.</text>
</comment>
<reference evidence="1" key="1">
    <citation type="journal article" date="2014" name="Int. J. Syst. Evol. Microbiol.">
        <title>Complete genome sequence of Corynebacterium casei LMG S-19264T (=DSM 44701T), isolated from a smear-ripened cheese.</title>
        <authorList>
            <consortium name="US DOE Joint Genome Institute (JGI-PGF)"/>
            <person name="Walter F."/>
            <person name="Albersmeier A."/>
            <person name="Kalinowski J."/>
            <person name="Ruckert C."/>
        </authorList>
    </citation>
    <scope>NUCLEOTIDE SEQUENCE</scope>
    <source>
        <strain evidence="1">KCTC 32255</strain>
    </source>
</reference>
<organism evidence="1 2">
    <name type="scientific">Novosphingobium colocasiae</name>
    <dbReference type="NCBI Taxonomy" id="1256513"/>
    <lineage>
        <taxon>Bacteria</taxon>
        <taxon>Pseudomonadati</taxon>
        <taxon>Pseudomonadota</taxon>
        <taxon>Alphaproteobacteria</taxon>
        <taxon>Sphingomonadales</taxon>
        <taxon>Sphingomonadaceae</taxon>
        <taxon>Novosphingobium</taxon>
    </lineage>
</organism>
<dbReference type="RefSeq" id="WP_189620732.1">
    <property type="nucleotide sequence ID" value="NZ_BMZA01000004.1"/>
</dbReference>
<reference evidence="1" key="2">
    <citation type="submission" date="2020-09" db="EMBL/GenBank/DDBJ databases">
        <authorList>
            <person name="Sun Q."/>
            <person name="Kim S."/>
        </authorList>
    </citation>
    <scope>NUCLEOTIDE SEQUENCE</scope>
    <source>
        <strain evidence="1">KCTC 32255</strain>
    </source>
</reference>
<name>A0A918PF72_9SPHN</name>
<evidence type="ECO:0000313" key="2">
    <source>
        <dbReference type="Proteomes" id="UP000648075"/>
    </source>
</evidence>
<dbReference type="Proteomes" id="UP000648075">
    <property type="component" value="Unassembled WGS sequence"/>
</dbReference>